<evidence type="ECO:0000313" key="2">
    <source>
        <dbReference type="EMBL" id="GMA95090.1"/>
    </source>
</evidence>
<gene>
    <name evidence="2" type="ORF">GCM10025881_19140</name>
</gene>
<name>A0ABQ6K656_9MICO</name>
<sequence length="126" mass="13723">MRAHGAVGARGGEGALHLAADLVLADDHRLETRGDREEVLQGGVALENARGRTDGPRVVARRVAERVEHRVGRRRHGIRLHLEVGLEAIAGGEHDRPRIPGRPVSSRAVRSVRRDTRSSTSNSVSR</sequence>
<evidence type="ECO:0000256" key="1">
    <source>
        <dbReference type="SAM" id="MobiDB-lite"/>
    </source>
</evidence>
<proteinExistence type="predicted"/>
<organism evidence="2 3">
    <name type="scientific">Pseudolysinimonas kribbensis</name>
    <dbReference type="NCBI Taxonomy" id="433641"/>
    <lineage>
        <taxon>Bacteria</taxon>
        <taxon>Bacillati</taxon>
        <taxon>Actinomycetota</taxon>
        <taxon>Actinomycetes</taxon>
        <taxon>Micrococcales</taxon>
        <taxon>Microbacteriaceae</taxon>
        <taxon>Pseudolysinimonas</taxon>
    </lineage>
</organism>
<protein>
    <submittedName>
        <fullName evidence="2">Uncharacterized protein</fullName>
    </submittedName>
</protein>
<dbReference type="EMBL" id="BSVB01000001">
    <property type="protein sequence ID" value="GMA95090.1"/>
    <property type="molecule type" value="Genomic_DNA"/>
</dbReference>
<accession>A0ABQ6K656</accession>
<reference evidence="3" key="1">
    <citation type="journal article" date="2019" name="Int. J. Syst. Evol. Microbiol.">
        <title>The Global Catalogue of Microorganisms (GCM) 10K type strain sequencing project: providing services to taxonomists for standard genome sequencing and annotation.</title>
        <authorList>
            <consortium name="The Broad Institute Genomics Platform"/>
            <consortium name="The Broad Institute Genome Sequencing Center for Infectious Disease"/>
            <person name="Wu L."/>
            <person name="Ma J."/>
        </authorList>
    </citation>
    <scope>NUCLEOTIDE SEQUENCE [LARGE SCALE GENOMIC DNA]</scope>
    <source>
        <strain evidence="3">NBRC 108894</strain>
    </source>
</reference>
<keyword evidence="3" id="KW-1185">Reference proteome</keyword>
<feature type="region of interest" description="Disordered" evidence="1">
    <location>
        <begin position="90"/>
        <end position="126"/>
    </location>
</feature>
<comment type="caution">
    <text evidence="2">The sequence shown here is derived from an EMBL/GenBank/DDBJ whole genome shotgun (WGS) entry which is preliminary data.</text>
</comment>
<dbReference type="Proteomes" id="UP001157034">
    <property type="component" value="Unassembled WGS sequence"/>
</dbReference>
<evidence type="ECO:0000313" key="3">
    <source>
        <dbReference type="Proteomes" id="UP001157034"/>
    </source>
</evidence>